<reference evidence="3" key="1">
    <citation type="journal article" date="2015" name="MBio">
        <title>Genome-Resolved Metagenomic Analysis Reveals Roles for Candidate Phyla and Other Microbial Community Members in Biogeochemical Transformations in Oil Reservoirs.</title>
        <authorList>
            <person name="Hu P."/>
            <person name="Tom L."/>
            <person name="Singh A."/>
            <person name="Thomas B.C."/>
            <person name="Baker B.J."/>
            <person name="Piceno Y.M."/>
            <person name="Andersen G.L."/>
            <person name="Banfield J.F."/>
        </authorList>
    </citation>
    <scope>NUCLEOTIDE SEQUENCE [LARGE SCALE GENOMIC DNA]</scope>
</reference>
<evidence type="ECO:0000313" key="3">
    <source>
        <dbReference type="Proteomes" id="UP000053467"/>
    </source>
</evidence>
<dbReference type="EMBL" id="LGGX01000015">
    <property type="protein sequence ID" value="KUK86616.1"/>
    <property type="molecule type" value="Genomic_DNA"/>
</dbReference>
<evidence type="ECO:0000313" key="2">
    <source>
        <dbReference type="EMBL" id="KUK86616.1"/>
    </source>
</evidence>
<keyword evidence="1" id="KW-0472">Membrane</keyword>
<feature type="transmembrane region" description="Helical" evidence="1">
    <location>
        <begin position="16"/>
        <end position="35"/>
    </location>
</feature>
<dbReference type="Pfam" id="PF07949">
    <property type="entry name" value="YbbR"/>
    <property type="match status" value="1"/>
</dbReference>
<dbReference type="PANTHER" id="PTHR37804:SF1">
    <property type="entry name" value="CDAA REGULATORY PROTEIN CDAR"/>
    <property type="match status" value="1"/>
</dbReference>
<dbReference type="InterPro" id="IPR012505">
    <property type="entry name" value="YbbR"/>
</dbReference>
<sequence>MFNIYNMNKGFFQNNLSLKLVSLLIGILIWFYAFIQEDLTMTIPVKVKILTNEENSSYFIYESSKLDIDFLGKRKDFLLLKFLKKLPVYEIRIEGDTLGEKVEDLTFENVLVPSQVNLKPLKFKGKKFLKFYIDRELTKDVSIIPKFKGVLNQNLSFYKDVEISPKKVSISGPEKLLKNIDYLESEEIELSKLKKSQSLKVKIKRVNEFIEYKDSLINVKFYIEKKVVKVFKGVPVLFINRKPNLRFSPDSLTAILEIEGPESIVKNMLPGELTLTVDLSGIEKKGEYLLRINQPIKEFVRIKNMNPSEVKVLAQ</sequence>
<comment type="caution">
    <text evidence="2">The sequence shown here is derived from an EMBL/GenBank/DDBJ whole genome shotgun (WGS) entry which is preliminary data.</text>
</comment>
<proteinExistence type="predicted"/>
<dbReference type="Proteomes" id="UP000053467">
    <property type="component" value="Unassembled WGS sequence"/>
</dbReference>
<dbReference type="Gene3D" id="2.170.120.30">
    <property type="match status" value="1"/>
</dbReference>
<evidence type="ECO:0000256" key="1">
    <source>
        <dbReference type="SAM" id="Phobius"/>
    </source>
</evidence>
<dbReference type="PANTHER" id="PTHR37804">
    <property type="entry name" value="CDAA REGULATORY PROTEIN CDAR"/>
    <property type="match status" value="1"/>
</dbReference>
<accession>A0A101I067</accession>
<protein>
    <submittedName>
        <fullName evidence="2">YbbR family protein</fullName>
    </submittedName>
</protein>
<name>A0A101I067_UNCT6</name>
<organism evidence="2 3">
    <name type="scientific">candidate division TA06 bacterium 34_109</name>
    <dbReference type="NCBI Taxonomy" id="1635277"/>
    <lineage>
        <taxon>Bacteria</taxon>
        <taxon>Bacteria division TA06</taxon>
    </lineage>
</organism>
<keyword evidence="1" id="KW-1133">Transmembrane helix</keyword>
<dbReference type="InterPro" id="IPR053154">
    <property type="entry name" value="c-di-AMP_regulator"/>
</dbReference>
<keyword evidence="1" id="KW-0812">Transmembrane</keyword>
<gene>
    <name evidence="2" type="ORF">XE03_1405</name>
</gene>
<dbReference type="Gene3D" id="2.170.120.40">
    <property type="entry name" value="YbbR-like domain"/>
    <property type="match status" value="1"/>
</dbReference>
<dbReference type="AlphaFoldDB" id="A0A101I067"/>